<evidence type="ECO:0000256" key="5">
    <source>
        <dbReference type="ARBA" id="ARBA00022692"/>
    </source>
</evidence>
<feature type="transmembrane region" description="Helical" evidence="8">
    <location>
        <begin position="391"/>
        <end position="409"/>
    </location>
</feature>
<feature type="transmembrane region" description="Helical" evidence="8">
    <location>
        <begin position="252"/>
        <end position="274"/>
    </location>
</feature>
<keyword evidence="11" id="KW-1185">Reference proteome</keyword>
<evidence type="ECO:0000256" key="8">
    <source>
        <dbReference type="SAM" id="Phobius"/>
    </source>
</evidence>
<feature type="non-terminal residue" evidence="10">
    <location>
        <position position="475"/>
    </location>
</feature>
<evidence type="ECO:0000259" key="9">
    <source>
        <dbReference type="PROSITE" id="PS50850"/>
    </source>
</evidence>
<keyword evidence="4" id="KW-0813">Transport</keyword>
<dbReference type="Pfam" id="PF00083">
    <property type="entry name" value="Sugar_tr"/>
    <property type="match status" value="2"/>
</dbReference>
<dbReference type="InterPro" id="IPR005828">
    <property type="entry name" value="MFS_sugar_transport-like"/>
</dbReference>
<dbReference type="PANTHER" id="PTHR48023">
    <property type="entry name" value="D-XYLOSE-PROTON SYMPORTER-LIKE 2"/>
    <property type="match status" value="1"/>
</dbReference>
<name>A0AAD9QJA6_ACRCE</name>
<accession>A0AAD9QJA6</accession>
<dbReference type="SUPFAM" id="SSF103473">
    <property type="entry name" value="MFS general substrate transporter"/>
    <property type="match status" value="1"/>
</dbReference>
<feature type="domain" description="Major facilitator superfamily (MFS) profile" evidence="9">
    <location>
        <begin position="64"/>
        <end position="475"/>
    </location>
</feature>
<sequence length="475" mass="51610">MDSSRFDCQAGEYYIGGRETRSLLEAENSDHIGDHKVEEMQLVQPQFQETPCCPQMPWLYLVMAAVMAALGGVLFGYDIGIVSGAILQLRLTFELNCIKQEMVVSSMLMGAVVASLTGGFIVDFIGRRMAIIINAAIFLAGAVILACAPSFPVLVLGRFVVGFGVSLSAIAECIYISEIAPPDRRGLLVSFNEVGICVGILLAYSACRIIQKLGLSRDSNEELAKIKSGLNVEYHYKFGDLFSTTDNMRKRMLVGGGVVFFQQFTGQPTIVYYASTIFQALGFQSSEKATLASLGIGLAKIFCTVISLSTVDKGGRRRFLLIGVSCMAVSVLTLGIVAHYTSLGHAERKCHFTPHTSQVSSTTTNSTSFSFVSLSSVNTTDPTPALASKGLRYFTLSALVLFVVSWLLLSEIFPAGIKGRAFSIATVLNWGTNLVVSFTFLDMLIICIVGLIFIYKYVPETKNRSLEQISAEFNT</sequence>
<organism evidence="10 11">
    <name type="scientific">Acropora cervicornis</name>
    <name type="common">Staghorn coral</name>
    <dbReference type="NCBI Taxonomy" id="6130"/>
    <lineage>
        <taxon>Eukaryota</taxon>
        <taxon>Metazoa</taxon>
        <taxon>Cnidaria</taxon>
        <taxon>Anthozoa</taxon>
        <taxon>Hexacorallia</taxon>
        <taxon>Scleractinia</taxon>
        <taxon>Astrocoeniina</taxon>
        <taxon>Acroporidae</taxon>
        <taxon>Acropora</taxon>
    </lineage>
</organism>
<feature type="transmembrane region" description="Helical" evidence="8">
    <location>
        <begin position="102"/>
        <end position="122"/>
    </location>
</feature>
<feature type="transmembrane region" description="Helical" evidence="8">
    <location>
        <begin position="320"/>
        <end position="340"/>
    </location>
</feature>
<evidence type="ECO:0000313" key="10">
    <source>
        <dbReference type="EMBL" id="KAK2562364.1"/>
    </source>
</evidence>
<evidence type="ECO:0000313" key="11">
    <source>
        <dbReference type="Proteomes" id="UP001249851"/>
    </source>
</evidence>
<comment type="subcellular location">
    <subcellularLocation>
        <location evidence="2">Membrane</location>
        <topology evidence="2">Multi-pass membrane protein</topology>
    </subcellularLocation>
</comment>
<feature type="transmembrane region" description="Helical" evidence="8">
    <location>
        <begin position="128"/>
        <end position="148"/>
    </location>
</feature>
<dbReference type="InterPro" id="IPR003663">
    <property type="entry name" value="Sugar/inositol_transpt"/>
</dbReference>
<evidence type="ECO:0000256" key="3">
    <source>
        <dbReference type="ARBA" id="ARBA00007004"/>
    </source>
</evidence>
<dbReference type="GO" id="GO:0016020">
    <property type="term" value="C:membrane"/>
    <property type="evidence" value="ECO:0007669"/>
    <property type="project" value="UniProtKB-SubCell"/>
</dbReference>
<comment type="caution">
    <text evidence="10">The sequence shown here is derived from an EMBL/GenBank/DDBJ whole genome shotgun (WGS) entry which is preliminary data.</text>
</comment>
<comment type="catalytic activity">
    <reaction evidence="1">
        <text>D-glucose(out) = D-glucose(in)</text>
        <dbReference type="Rhea" id="RHEA:60376"/>
        <dbReference type="ChEBI" id="CHEBI:4167"/>
    </reaction>
</comment>
<evidence type="ECO:0000256" key="6">
    <source>
        <dbReference type="ARBA" id="ARBA00022989"/>
    </source>
</evidence>
<evidence type="ECO:0000256" key="1">
    <source>
        <dbReference type="ARBA" id="ARBA00000618"/>
    </source>
</evidence>
<comment type="similarity">
    <text evidence="3">Belongs to the major facilitator superfamily. Sugar transporter (TC 2.A.1.1) family. Glucose transporter subfamily.</text>
</comment>
<dbReference type="InterPro" id="IPR005829">
    <property type="entry name" value="Sugar_transporter_CS"/>
</dbReference>
<dbReference type="AlphaFoldDB" id="A0AAD9QJA6"/>
<evidence type="ECO:0000256" key="7">
    <source>
        <dbReference type="ARBA" id="ARBA00023136"/>
    </source>
</evidence>
<dbReference type="PROSITE" id="PS00216">
    <property type="entry name" value="SUGAR_TRANSPORT_1"/>
    <property type="match status" value="1"/>
</dbReference>
<dbReference type="Proteomes" id="UP001249851">
    <property type="component" value="Unassembled WGS sequence"/>
</dbReference>
<keyword evidence="5 8" id="KW-0812">Transmembrane</keyword>
<dbReference type="EMBL" id="JARQWQ010000029">
    <property type="protein sequence ID" value="KAK2562364.1"/>
    <property type="molecule type" value="Genomic_DNA"/>
</dbReference>
<gene>
    <name evidence="10" type="ORF">P5673_014650</name>
</gene>
<evidence type="ECO:0000256" key="2">
    <source>
        <dbReference type="ARBA" id="ARBA00004141"/>
    </source>
</evidence>
<dbReference type="InterPro" id="IPR036259">
    <property type="entry name" value="MFS_trans_sf"/>
</dbReference>
<feature type="transmembrane region" description="Helical" evidence="8">
    <location>
        <begin position="289"/>
        <end position="308"/>
    </location>
</feature>
<feature type="transmembrane region" description="Helical" evidence="8">
    <location>
        <begin position="58"/>
        <end position="81"/>
    </location>
</feature>
<dbReference type="InterPro" id="IPR050820">
    <property type="entry name" value="MFS_Sugar_Transporter"/>
</dbReference>
<dbReference type="InterPro" id="IPR020846">
    <property type="entry name" value="MFS_dom"/>
</dbReference>
<reference evidence="10" key="1">
    <citation type="journal article" date="2023" name="G3 (Bethesda)">
        <title>Whole genome assembly and annotation of the endangered Caribbean coral Acropora cervicornis.</title>
        <authorList>
            <person name="Selwyn J.D."/>
            <person name="Vollmer S.V."/>
        </authorList>
    </citation>
    <scope>NUCLEOTIDE SEQUENCE</scope>
    <source>
        <strain evidence="10">K2</strain>
    </source>
</reference>
<keyword evidence="7 8" id="KW-0472">Membrane</keyword>
<dbReference type="PRINTS" id="PR00171">
    <property type="entry name" value="SUGRTRNSPORT"/>
</dbReference>
<feature type="transmembrane region" description="Helical" evidence="8">
    <location>
        <begin position="430"/>
        <end position="455"/>
    </location>
</feature>
<proteinExistence type="inferred from homology"/>
<protein>
    <submittedName>
        <fullName evidence="10">Solute carrier family 2</fullName>
    </submittedName>
</protein>
<reference evidence="10" key="2">
    <citation type="journal article" date="2023" name="Science">
        <title>Genomic signatures of disease resistance in endangered staghorn corals.</title>
        <authorList>
            <person name="Vollmer S.V."/>
            <person name="Selwyn J.D."/>
            <person name="Despard B.A."/>
            <person name="Roesel C.L."/>
        </authorList>
    </citation>
    <scope>NUCLEOTIDE SEQUENCE</scope>
    <source>
        <strain evidence="10">K2</strain>
    </source>
</reference>
<feature type="transmembrane region" description="Helical" evidence="8">
    <location>
        <begin position="189"/>
        <end position="207"/>
    </location>
</feature>
<dbReference type="Gene3D" id="1.20.1250.20">
    <property type="entry name" value="MFS general substrate transporter like domains"/>
    <property type="match status" value="2"/>
</dbReference>
<dbReference type="PANTHER" id="PTHR48023:SF4">
    <property type="entry name" value="D-XYLOSE-PROTON SYMPORTER-LIKE 2"/>
    <property type="match status" value="1"/>
</dbReference>
<dbReference type="GO" id="GO:0022857">
    <property type="term" value="F:transmembrane transporter activity"/>
    <property type="evidence" value="ECO:0007669"/>
    <property type="project" value="InterPro"/>
</dbReference>
<keyword evidence="6 8" id="KW-1133">Transmembrane helix</keyword>
<evidence type="ECO:0000256" key="4">
    <source>
        <dbReference type="ARBA" id="ARBA00022448"/>
    </source>
</evidence>
<dbReference type="GO" id="GO:1904659">
    <property type="term" value="P:D-glucose transmembrane transport"/>
    <property type="evidence" value="ECO:0007669"/>
    <property type="project" value="TreeGrafter"/>
</dbReference>
<dbReference type="PROSITE" id="PS50850">
    <property type="entry name" value="MFS"/>
    <property type="match status" value="1"/>
</dbReference>